<accession>A0AAY4A5Q8</accession>
<sequence length="105" mass="11502">MHGYAESLQPWRAAGYRFRWESRVLLTAPQHPSLVQNNIEGTYAYSAGVLWAVPRPRCHSAPDPGAVNSAYLPISHDPRGARVATLLLFSCQSLGLLPKVGCVKC</sequence>
<organism evidence="1 2">
    <name type="scientific">Denticeps clupeoides</name>
    <name type="common">denticle herring</name>
    <dbReference type="NCBI Taxonomy" id="299321"/>
    <lineage>
        <taxon>Eukaryota</taxon>
        <taxon>Metazoa</taxon>
        <taxon>Chordata</taxon>
        <taxon>Craniata</taxon>
        <taxon>Vertebrata</taxon>
        <taxon>Euteleostomi</taxon>
        <taxon>Actinopterygii</taxon>
        <taxon>Neopterygii</taxon>
        <taxon>Teleostei</taxon>
        <taxon>Clupei</taxon>
        <taxon>Clupeiformes</taxon>
        <taxon>Denticipitoidei</taxon>
        <taxon>Denticipitidae</taxon>
        <taxon>Denticeps</taxon>
    </lineage>
</organism>
<keyword evidence="2" id="KW-1185">Reference proteome</keyword>
<dbReference type="Ensembl" id="ENSDCDT00010004481.1">
    <property type="protein sequence ID" value="ENSDCDP00010004327.1"/>
    <property type="gene ID" value="ENSDCDG00010001914.1"/>
</dbReference>
<reference evidence="1" key="3">
    <citation type="submission" date="2025-09" db="UniProtKB">
        <authorList>
            <consortium name="Ensembl"/>
        </authorList>
    </citation>
    <scope>IDENTIFICATION</scope>
</reference>
<protein>
    <submittedName>
        <fullName evidence="1">Uncharacterized protein</fullName>
    </submittedName>
</protein>
<evidence type="ECO:0000313" key="2">
    <source>
        <dbReference type="Proteomes" id="UP000694580"/>
    </source>
</evidence>
<name>A0AAY4A5Q8_9TELE</name>
<dbReference type="AlphaFoldDB" id="A0AAY4A5Q8"/>
<evidence type="ECO:0000313" key="1">
    <source>
        <dbReference type="Ensembl" id="ENSDCDP00010004327.1"/>
    </source>
</evidence>
<reference evidence="1" key="2">
    <citation type="submission" date="2025-08" db="UniProtKB">
        <authorList>
            <consortium name="Ensembl"/>
        </authorList>
    </citation>
    <scope>IDENTIFICATION</scope>
</reference>
<reference evidence="1 2" key="1">
    <citation type="submission" date="2020-06" db="EMBL/GenBank/DDBJ databases">
        <authorList>
            <consortium name="Wellcome Sanger Institute Data Sharing"/>
        </authorList>
    </citation>
    <scope>NUCLEOTIDE SEQUENCE [LARGE SCALE GENOMIC DNA]</scope>
</reference>
<proteinExistence type="predicted"/>
<dbReference type="Proteomes" id="UP000694580">
    <property type="component" value="Chromosome 2"/>
</dbReference>